<keyword evidence="1" id="KW-0031">Aminopeptidase</keyword>
<proteinExistence type="predicted"/>
<accession>A0ACB5RQQ7</accession>
<keyword evidence="1" id="KW-0645">Protease</keyword>
<name>A0ACB5RQQ7_9PEZI</name>
<keyword evidence="2" id="KW-1185">Reference proteome</keyword>
<comment type="caution">
    <text evidence="1">The sequence shown here is derived from an EMBL/GenBank/DDBJ whole genome shotgun (WGS) entry which is preliminary data.</text>
</comment>
<dbReference type="Proteomes" id="UP001165186">
    <property type="component" value="Unassembled WGS sequence"/>
</dbReference>
<dbReference type="EMBL" id="BSXG01000004">
    <property type="protein sequence ID" value="GME22845.1"/>
    <property type="molecule type" value="Genomic_DNA"/>
</dbReference>
<reference evidence="1" key="1">
    <citation type="submission" date="2024-09" db="EMBL/GenBank/DDBJ databases">
        <title>Draft Genome Sequences of Neofusicoccum parvum.</title>
        <authorList>
            <person name="Ashida A."/>
            <person name="Camagna M."/>
            <person name="Tanaka A."/>
            <person name="Takemoto D."/>
        </authorList>
    </citation>
    <scope>NUCLEOTIDE SEQUENCE</scope>
    <source>
        <strain evidence="1">PPO83</strain>
    </source>
</reference>
<gene>
    <name evidence="1" type="primary">g748</name>
    <name evidence="1" type="ORF">NpPPO83_00000748</name>
</gene>
<organism evidence="1 2">
    <name type="scientific">Neofusicoccum parvum</name>
    <dbReference type="NCBI Taxonomy" id="310453"/>
    <lineage>
        <taxon>Eukaryota</taxon>
        <taxon>Fungi</taxon>
        <taxon>Dikarya</taxon>
        <taxon>Ascomycota</taxon>
        <taxon>Pezizomycotina</taxon>
        <taxon>Dothideomycetes</taxon>
        <taxon>Dothideomycetes incertae sedis</taxon>
        <taxon>Botryosphaeriales</taxon>
        <taxon>Botryosphaeriaceae</taxon>
        <taxon>Neofusicoccum</taxon>
    </lineage>
</organism>
<keyword evidence="1" id="KW-0378">Hydrolase</keyword>
<protein>
    <submittedName>
        <fullName evidence="1">Dipeptidyl aminopeptidase/acylaminoacyl peptidase</fullName>
    </submittedName>
</protein>
<evidence type="ECO:0000313" key="2">
    <source>
        <dbReference type="Proteomes" id="UP001165186"/>
    </source>
</evidence>
<evidence type="ECO:0000313" key="1">
    <source>
        <dbReference type="EMBL" id="GME22845.1"/>
    </source>
</evidence>
<sequence>MFQFFKSEFFNFEFVRVLGTTPFGGAETAECLDAASQIKSDDPESWSRAWQVQAEKAEGLANEAVQAGDRVAARDAFLRSSNYFRAAQYMFNDRPETPEPRVLQLFEKSVSQFQRALKLLDADVKALDIPYENGHTLPGYLYLPPAHKRLPGRIPLLINCGGADSTQEELYSLYPAAGVERGYAVLTYEGPGQGVVLRRDKLRMRPDWEAVVGRVLDHVWTLPADLALDLDRVAVAGASMGAYYALRGAADPRVRACVAVDPIYDMWDLATDRMPAAFVNAWLGGWVADGAFDAVWALLSRFSFQLRWELTHCMWIFGVPSAAAAMKAMRRWTLRGGGDSKGADFLARVNCPVLVSGAAGTIYTAPEISTHRVFDGLRHLPDARKEMWIAKAPGEGGLQAKVGAWRLVQQRTFRFLDQQFGIHREPLE</sequence>